<organism evidence="1 2">
    <name type="scientific">Micromonospora carbonacea</name>
    <dbReference type="NCBI Taxonomy" id="47853"/>
    <lineage>
        <taxon>Bacteria</taxon>
        <taxon>Bacillati</taxon>
        <taxon>Actinomycetota</taxon>
        <taxon>Actinomycetes</taxon>
        <taxon>Micromonosporales</taxon>
        <taxon>Micromonosporaceae</taxon>
        <taxon>Micromonospora</taxon>
    </lineage>
</organism>
<dbReference type="InterPro" id="IPR029058">
    <property type="entry name" value="AB_hydrolase_fold"/>
</dbReference>
<protein>
    <submittedName>
        <fullName evidence="1">Alpha/beta hydrolase family protein</fullName>
    </submittedName>
</protein>
<reference evidence="2" key="1">
    <citation type="submission" date="2016-06" db="EMBL/GenBank/DDBJ databases">
        <authorList>
            <person name="Varghese N."/>
            <person name="Submissions Spin"/>
        </authorList>
    </citation>
    <scope>NUCLEOTIDE SEQUENCE [LARGE SCALE GENOMIC DNA]</scope>
    <source>
        <strain evidence="2">DSM 43168</strain>
    </source>
</reference>
<dbReference type="STRING" id="47853.TK50_02060"/>
<dbReference type="GO" id="GO:0016787">
    <property type="term" value="F:hydrolase activity"/>
    <property type="evidence" value="ECO:0007669"/>
    <property type="project" value="UniProtKB-KW"/>
</dbReference>
<dbReference type="AlphaFoldDB" id="A0A1C4Z6Z3"/>
<dbReference type="Gene3D" id="3.40.50.1820">
    <property type="entry name" value="alpha/beta hydrolase"/>
    <property type="match status" value="1"/>
</dbReference>
<dbReference type="SUPFAM" id="SSF53474">
    <property type="entry name" value="alpha/beta-Hydrolases"/>
    <property type="match status" value="1"/>
</dbReference>
<keyword evidence="2" id="KW-1185">Reference proteome</keyword>
<gene>
    <name evidence="1" type="ORF">GA0070563_107318</name>
</gene>
<proteinExistence type="predicted"/>
<dbReference type="Proteomes" id="UP000183585">
    <property type="component" value="Unassembled WGS sequence"/>
</dbReference>
<keyword evidence="1" id="KW-0378">Hydrolase</keyword>
<evidence type="ECO:0000313" key="2">
    <source>
        <dbReference type="Proteomes" id="UP000183585"/>
    </source>
</evidence>
<accession>A0A1C4Z6Z3</accession>
<evidence type="ECO:0000313" key="1">
    <source>
        <dbReference type="EMBL" id="SCF28686.1"/>
    </source>
</evidence>
<dbReference type="EMBL" id="FMCT01000007">
    <property type="protein sequence ID" value="SCF28686.1"/>
    <property type="molecule type" value="Genomic_DNA"/>
</dbReference>
<name>A0A1C4Z6Z3_9ACTN</name>
<dbReference type="RefSeq" id="WP_074475658.1">
    <property type="nucleotide sequence ID" value="NZ_FMCT01000007.1"/>
</dbReference>
<sequence length="183" mass="19224">MADRRAVLIPGQGYDTRGPLFAYGGEALRRIGFDVDEISWRPPADLDLDRAGAWVAEQVAPALAEPAHLLVGKSLGSFAAPFAADLGLPAVWLTPLLRRADVTEALARATAPFLLVGGTADAMWDGTQARRLSPHVLEVDGADHSLLVPGPLARSAEVLGMVCTAMEEFLGGAGSGDRAAPFR</sequence>